<dbReference type="RefSeq" id="WP_235223790.1">
    <property type="nucleotide sequence ID" value="NZ_JAKGAQ010000001.1"/>
</dbReference>
<organism evidence="2 3">
    <name type="scientific">Octadecabacter dasysiphoniae</name>
    <dbReference type="NCBI Taxonomy" id="2909341"/>
    <lineage>
        <taxon>Bacteria</taxon>
        <taxon>Pseudomonadati</taxon>
        <taxon>Pseudomonadota</taxon>
        <taxon>Alphaproteobacteria</taxon>
        <taxon>Rhodobacterales</taxon>
        <taxon>Roseobacteraceae</taxon>
        <taxon>Octadecabacter</taxon>
    </lineage>
</organism>
<dbReference type="EMBL" id="JAKGAQ010000001">
    <property type="protein sequence ID" value="MCF2869659.1"/>
    <property type="molecule type" value="Genomic_DNA"/>
</dbReference>
<gene>
    <name evidence="2" type="ORF">L0664_01150</name>
</gene>
<evidence type="ECO:0000313" key="3">
    <source>
        <dbReference type="Proteomes" id="UP001200557"/>
    </source>
</evidence>
<keyword evidence="1" id="KW-0472">Membrane</keyword>
<accession>A0ABS9CQZ9</accession>
<keyword evidence="3" id="KW-1185">Reference proteome</keyword>
<sequence length="101" mass="10503">MMKPVIMGGLMGLMMMWMLHGAVTGDGMAAGALIAFVGAHLALVVIAGAVIWAGTRFSPRVVRVLSRLHRPSRSHVMVMLASAIVVAGVVHLSAHGFGGMV</sequence>
<keyword evidence="1" id="KW-1133">Transmembrane helix</keyword>
<protein>
    <submittedName>
        <fullName evidence="2">Uncharacterized protein</fullName>
    </submittedName>
</protein>
<comment type="caution">
    <text evidence="2">The sequence shown here is derived from an EMBL/GenBank/DDBJ whole genome shotgun (WGS) entry which is preliminary data.</text>
</comment>
<evidence type="ECO:0000256" key="1">
    <source>
        <dbReference type="SAM" id="Phobius"/>
    </source>
</evidence>
<name>A0ABS9CQZ9_9RHOB</name>
<feature type="transmembrane region" description="Helical" evidence="1">
    <location>
        <begin position="76"/>
        <end position="94"/>
    </location>
</feature>
<feature type="transmembrane region" description="Helical" evidence="1">
    <location>
        <begin position="31"/>
        <end position="55"/>
    </location>
</feature>
<dbReference type="Proteomes" id="UP001200557">
    <property type="component" value="Unassembled WGS sequence"/>
</dbReference>
<proteinExistence type="predicted"/>
<keyword evidence="1" id="KW-0812">Transmembrane</keyword>
<evidence type="ECO:0000313" key="2">
    <source>
        <dbReference type="EMBL" id="MCF2869659.1"/>
    </source>
</evidence>
<reference evidence="2 3" key="1">
    <citation type="submission" date="2022-01" db="EMBL/GenBank/DDBJ databases">
        <title>Octadecabacter sp. nov., isolated from a marine alga.</title>
        <authorList>
            <person name="Jin M.S."/>
            <person name="Kim H.M."/>
            <person name="Han D.M."/>
            <person name="Jung J.J."/>
            <person name="Jeon C.O."/>
        </authorList>
    </citation>
    <scope>NUCLEOTIDE SEQUENCE [LARGE SCALE GENOMIC DNA]</scope>
    <source>
        <strain evidence="2 3">G9-8</strain>
    </source>
</reference>